<dbReference type="Gene3D" id="3.40.50.880">
    <property type="match status" value="1"/>
</dbReference>
<evidence type="ECO:0000259" key="8">
    <source>
        <dbReference type="Pfam" id="PF01656"/>
    </source>
</evidence>
<feature type="active site" evidence="7">
    <location>
        <position position="439"/>
    </location>
</feature>
<dbReference type="CDD" id="cd01750">
    <property type="entry name" value="GATase1_CobQ"/>
    <property type="match status" value="1"/>
</dbReference>
<dbReference type="PANTHER" id="PTHR21343:SF1">
    <property type="entry name" value="COBYRIC ACID SYNTHASE"/>
    <property type="match status" value="1"/>
</dbReference>
<dbReference type="SUPFAM" id="SSF52317">
    <property type="entry name" value="Class I glutamine amidotransferase-like"/>
    <property type="match status" value="1"/>
</dbReference>
<dbReference type="GO" id="GO:0003824">
    <property type="term" value="F:catalytic activity"/>
    <property type="evidence" value="ECO:0007669"/>
    <property type="project" value="InterPro"/>
</dbReference>
<dbReference type="Pfam" id="PF01656">
    <property type="entry name" value="CbiA"/>
    <property type="match status" value="1"/>
</dbReference>
<evidence type="ECO:0000256" key="7">
    <source>
        <dbReference type="HAMAP-Rule" id="MF_00028"/>
    </source>
</evidence>
<evidence type="ECO:0000256" key="3">
    <source>
        <dbReference type="ARBA" id="ARBA00014921"/>
    </source>
</evidence>
<evidence type="ECO:0000259" key="9">
    <source>
        <dbReference type="Pfam" id="PF07685"/>
    </source>
</evidence>
<evidence type="ECO:0000256" key="2">
    <source>
        <dbReference type="ARBA" id="ARBA00006205"/>
    </source>
</evidence>
<gene>
    <name evidence="7" type="primary">cobQ</name>
    <name evidence="10" type="ORF">HA336_03360</name>
</gene>
<reference evidence="10" key="1">
    <citation type="journal article" date="2020" name="bioRxiv">
        <title>A rank-normalized archaeal taxonomy based on genome phylogeny resolves widespread incomplete and uneven classifications.</title>
        <authorList>
            <person name="Rinke C."/>
            <person name="Chuvochina M."/>
            <person name="Mussig A.J."/>
            <person name="Chaumeil P.-A."/>
            <person name="Waite D.W."/>
            <person name="Whitman W.B."/>
            <person name="Parks D.H."/>
            <person name="Hugenholtz P."/>
        </authorList>
    </citation>
    <scope>NUCLEOTIDE SEQUENCE</scope>
    <source>
        <strain evidence="10">UBA8853</strain>
    </source>
</reference>
<comment type="similarity">
    <text evidence="2 7">Belongs to the CobB/CobQ family. CobQ subfamily.</text>
</comment>
<protein>
    <recommendedName>
        <fullName evidence="3 7">Probable cobyric acid synthase</fullName>
    </recommendedName>
</protein>
<evidence type="ECO:0000313" key="10">
    <source>
        <dbReference type="EMBL" id="HII70254.1"/>
    </source>
</evidence>
<dbReference type="InterPro" id="IPR027417">
    <property type="entry name" value="P-loop_NTPase"/>
</dbReference>
<dbReference type="PROSITE" id="PS51274">
    <property type="entry name" value="GATASE_COBBQ"/>
    <property type="match status" value="1"/>
</dbReference>
<proteinExistence type="inferred from homology"/>
<organism evidence="10 11">
    <name type="scientific">Methanopyrus kandleri</name>
    <dbReference type="NCBI Taxonomy" id="2320"/>
    <lineage>
        <taxon>Archaea</taxon>
        <taxon>Methanobacteriati</taxon>
        <taxon>Methanobacteriota</taxon>
        <taxon>Methanomada group</taxon>
        <taxon>Methanopyri</taxon>
        <taxon>Methanopyrales</taxon>
        <taxon>Methanopyraceae</taxon>
        <taxon>Methanopyrus</taxon>
    </lineage>
</organism>
<dbReference type="GO" id="GO:0015420">
    <property type="term" value="F:ABC-type vitamin B12 transporter activity"/>
    <property type="evidence" value="ECO:0007669"/>
    <property type="project" value="UniProtKB-UniRule"/>
</dbReference>
<feature type="active site" description="Nucleophile" evidence="7">
    <location>
        <position position="331"/>
    </location>
</feature>
<evidence type="ECO:0000256" key="4">
    <source>
        <dbReference type="ARBA" id="ARBA00022573"/>
    </source>
</evidence>
<evidence type="ECO:0000256" key="6">
    <source>
        <dbReference type="ARBA" id="ARBA00025166"/>
    </source>
</evidence>
<dbReference type="NCBIfam" id="NF001989">
    <property type="entry name" value="PRK00784.1"/>
    <property type="match status" value="1"/>
</dbReference>
<dbReference type="GeneID" id="1478009"/>
<evidence type="ECO:0000256" key="5">
    <source>
        <dbReference type="ARBA" id="ARBA00022962"/>
    </source>
</evidence>
<dbReference type="AlphaFoldDB" id="A0A832T662"/>
<comment type="caution">
    <text evidence="10">The sequence shown here is derived from an EMBL/GenBank/DDBJ whole genome shotgun (WGS) entry which is preliminary data.</text>
</comment>
<dbReference type="UniPathway" id="UPA00148"/>
<dbReference type="GO" id="GO:0009236">
    <property type="term" value="P:cobalamin biosynthetic process"/>
    <property type="evidence" value="ECO:0007669"/>
    <property type="project" value="UniProtKB-UniRule"/>
</dbReference>
<evidence type="ECO:0000313" key="11">
    <source>
        <dbReference type="Proteomes" id="UP000619545"/>
    </source>
</evidence>
<dbReference type="HAMAP" id="MF_00028">
    <property type="entry name" value="CobQ"/>
    <property type="match status" value="1"/>
</dbReference>
<feature type="domain" description="CobB/CobQ-like glutamine amidotransferase" evidence="9">
    <location>
        <begin position="251"/>
        <end position="447"/>
    </location>
</feature>
<dbReference type="EMBL" id="DUJS01000003">
    <property type="protein sequence ID" value="HII70254.1"/>
    <property type="molecule type" value="Genomic_DNA"/>
</dbReference>
<keyword evidence="4 7" id="KW-0169">Cobalamin biosynthesis</keyword>
<dbReference type="InterPro" id="IPR004459">
    <property type="entry name" value="CobQ_synth"/>
</dbReference>
<dbReference type="SMR" id="A0A832T662"/>
<dbReference type="InterPro" id="IPR033949">
    <property type="entry name" value="CobQ_GATase1"/>
</dbReference>
<dbReference type="Gene3D" id="3.40.50.300">
    <property type="entry name" value="P-loop containing nucleotide triphosphate hydrolases"/>
    <property type="match status" value="1"/>
</dbReference>
<dbReference type="NCBIfam" id="TIGR00313">
    <property type="entry name" value="cobQ"/>
    <property type="match status" value="1"/>
</dbReference>
<dbReference type="InterPro" id="IPR011698">
    <property type="entry name" value="GATase_3"/>
</dbReference>
<dbReference type="PANTHER" id="PTHR21343">
    <property type="entry name" value="DETHIOBIOTIN SYNTHETASE"/>
    <property type="match status" value="1"/>
</dbReference>
<dbReference type="Pfam" id="PF07685">
    <property type="entry name" value="GATase_3"/>
    <property type="match status" value="1"/>
</dbReference>
<dbReference type="CDD" id="cd05389">
    <property type="entry name" value="CobQ_N"/>
    <property type="match status" value="1"/>
</dbReference>
<dbReference type="RefSeq" id="WP_011019782.1">
    <property type="nucleotide sequence ID" value="NZ_DUJS01000003.1"/>
</dbReference>
<feature type="domain" description="CobQ/CobB/MinD/ParA nucleotide binding" evidence="8">
    <location>
        <begin position="4"/>
        <end position="225"/>
    </location>
</feature>
<dbReference type="Proteomes" id="UP000619545">
    <property type="component" value="Unassembled WGS sequence"/>
</dbReference>
<dbReference type="InterPro" id="IPR047045">
    <property type="entry name" value="CobQ_N"/>
</dbReference>
<evidence type="ECO:0000256" key="1">
    <source>
        <dbReference type="ARBA" id="ARBA00004953"/>
    </source>
</evidence>
<name>A0A832T662_9EURY</name>
<sequence length="494" mass="54561">MSAIMFVGTASNSGKSFLAAVTCAYLRQRGVDVAPFKSQNMSLNSCVAKENGEIAVAQAFQAAMAGQEPSIHHNPVLLKPKGELRSEVIVHGKPIGTMSYREYREIVFEDPWQAVLESAEILSEEHEVIVAEGAGSPAEINVLDTDIANLRVAEALGADVILVADISRGGAFAAVYGTIELLPERWRRLIKGFLFNKFLGDESLLEPGIKELERRLGVRYLGTVRHVGDFWMPWEDSEALDTHSPGRGSVRIAVIRLPRISNFTDFEPLAMEPDVRVEFVDPRDNLPEDADAVILPGTRTTISDLEELRKRGMDEEVVQAADEGTVVLGVCGGYQMLGRELVDESGGELDPGESVPGLGLLDAVTVFPSDAGKVTVRSEGVVNHPHLRGIRVEGFEIHEGRTYTDEPHLVRLRSGYGNRGCFLDGAYRTDRPVLGTYLHGIFFNRRFRHEFLRWVSGGRWKPPERDVVREAVKRNLQVALEIVESTDLPELLGE</sequence>
<keyword evidence="5 7" id="KW-0315">Glutamine amidotransferase</keyword>
<accession>A0A832T662</accession>
<dbReference type="OMA" id="QVIIHGR"/>
<dbReference type="SUPFAM" id="SSF52540">
    <property type="entry name" value="P-loop containing nucleoside triphosphate hydrolases"/>
    <property type="match status" value="1"/>
</dbReference>
<comment type="function">
    <text evidence="6 7">Catalyzes amidations at positions B, D, E, and G on adenosylcobyrinic A,C-diamide. NH(2) groups are provided by glutamine, and one molecule of ATP is hydrogenolyzed for each amidation.</text>
</comment>
<comment type="pathway">
    <text evidence="1 7">Cofactor biosynthesis; adenosylcobalamin biosynthesis.</text>
</comment>
<dbReference type="InterPro" id="IPR002586">
    <property type="entry name" value="CobQ/CobB/MinD/ParA_Nub-bd_dom"/>
</dbReference>
<dbReference type="InterPro" id="IPR029062">
    <property type="entry name" value="Class_I_gatase-like"/>
</dbReference>